<reference evidence="2 3" key="1">
    <citation type="submission" date="2023-07" db="EMBL/GenBank/DDBJ databases">
        <title>Functional and genomic diversity of the sorghum phyllosphere microbiome.</title>
        <authorList>
            <person name="Shade A."/>
        </authorList>
    </citation>
    <scope>NUCLEOTIDE SEQUENCE [LARGE SCALE GENOMIC DNA]</scope>
    <source>
        <strain evidence="2 3">SORGH_AS_1126</strain>
    </source>
</reference>
<gene>
    <name evidence="2" type="ORF">QE408_000671</name>
</gene>
<keyword evidence="3" id="KW-1185">Reference proteome</keyword>
<organism evidence="2 3">
    <name type="scientific">Agrobacterium larrymoorei</name>
    <dbReference type="NCBI Taxonomy" id="160699"/>
    <lineage>
        <taxon>Bacteria</taxon>
        <taxon>Pseudomonadati</taxon>
        <taxon>Pseudomonadota</taxon>
        <taxon>Alphaproteobacteria</taxon>
        <taxon>Hyphomicrobiales</taxon>
        <taxon>Rhizobiaceae</taxon>
        <taxon>Rhizobium/Agrobacterium group</taxon>
        <taxon>Agrobacterium</taxon>
    </lineage>
</organism>
<proteinExistence type="predicted"/>
<evidence type="ECO:0000313" key="3">
    <source>
        <dbReference type="Proteomes" id="UP001224781"/>
    </source>
</evidence>
<dbReference type="RefSeq" id="WP_306928526.1">
    <property type="nucleotide sequence ID" value="NZ_JAUTBL010000001.1"/>
</dbReference>
<sequence length="168" mass="18850">MSFEIDVSPKELAGAEFVAKLGRALQRALLARKGQGKFTQQELALRLDIDRARVNRCFSGYANLTAESIGEIAWAMDAVPDIAFSFDNGQSQHAVQIIEFKSKSETNLEARKVLTLGTGSLSQQNVWVVVHHQQKHYSLPINFEHNERGNSAKIVNDQSRNWELLNLD</sequence>
<dbReference type="Proteomes" id="UP001224781">
    <property type="component" value="Unassembled WGS sequence"/>
</dbReference>
<comment type="caution">
    <text evidence="2">The sequence shown here is derived from an EMBL/GenBank/DDBJ whole genome shotgun (WGS) entry which is preliminary data.</text>
</comment>
<dbReference type="Gene3D" id="1.10.260.40">
    <property type="entry name" value="lambda repressor-like DNA-binding domains"/>
    <property type="match status" value="1"/>
</dbReference>
<dbReference type="InterPro" id="IPR001387">
    <property type="entry name" value="Cro/C1-type_HTH"/>
</dbReference>
<name>A0ABU0UF29_9HYPH</name>
<protein>
    <submittedName>
        <fullName evidence="2">Plasmid maintenance system antidote protein VapI</fullName>
    </submittedName>
</protein>
<dbReference type="CDD" id="cd00093">
    <property type="entry name" value="HTH_XRE"/>
    <property type="match status" value="1"/>
</dbReference>
<evidence type="ECO:0000313" key="2">
    <source>
        <dbReference type="EMBL" id="MDQ1183549.1"/>
    </source>
</evidence>
<dbReference type="Pfam" id="PF01381">
    <property type="entry name" value="HTH_3"/>
    <property type="match status" value="1"/>
</dbReference>
<dbReference type="InterPro" id="IPR010982">
    <property type="entry name" value="Lambda_DNA-bd_dom_sf"/>
</dbReference>
<feature type="domain" description="HTH cro/C1-type" evidence="1">
    <location>
        <begin position="31"/>
        <end position="73"/>
    </location>
</feature>
<dbReference type="SUPFAM" id="SSF47413">
    <property type="entry name" value="lambda repressor-like DNA-binding domains"/>
    <property type="match status" value="1"/>
</dbReference>
<accession>A0ABU0UF29</accession>
<dbReference type="EMBL" id="JAUTBL010000001">
    <property type="protein sequence ID" value="MDQ1183549.1"/>
    <property type="molecule type" value="Genomic_DNA"/>
</dbReference>
<evidence type="ECO:0000259" key="1">
    <source>
        <dbReference type="Pfam" id="PF01381"/>
    </source>
</evidence>